<dbReference type="Pfam" id="PF01269">
    <property type="entry name" value="Fibrillarin"/>
    <property type="match status" value="1"/>
</dbReference>
<organism evidence="3">
    <name type="scientific">Ananas comosus var. bracteatus</name>
    <name type="common">red pineapple</name>
    <dbReference type="NCBI Taxonomy" id="296719"/>
    <lineage>
        <taxon>Eukaryota</taxon>
        <taxon>Viridiplantae</taxon>
        <taxon>Streptophyta</taxon>
        <taxon>Embryophyta</taxon>
        <taxon>Tracheophyta</taxon>
        <taxon>Spermatophyta</taxon>
        <taxon>Magnoliopsida</taxon>
        <taxon>Liliopsida</taxon>
        <taxon>Poales</taxon>
        <taxon>Bromeliaceae</taxon>
        <taxon>Bromelioideae</taxon>
        <taxon>Ananas</taxon>
    </lineage>
</organism>
<feature type="compositionally biased region" description="Pro residues" evidence="1">
    <location>
        <begin position="18"/>
        <end position="48"/>
    </location>
</feature>
<dbReference type="InterPro" id="IPR017456">
    <property type="entry name" value="CTP_synthase_N"/>
</dbReference>
<dbReference type="InterPro" id="IPR029063">
    <property type="entry name" value="SAM-dependent_MTases_sf"/>
</dbReference>
<dbReference type="GO" id="GO:0042802">
    <property type="term" value="F:identical protein binding"/>
    <property type="evidence" value="ECO:0007669"/>
    <property type="project" value="TreeGrafter"/>
</dbReference>
<dbReference type="PRINTS" id="PR00052">
    <property type="entry name" value="FIBRILLARIN"/>
</dbReference>
<name>A0A6V7QMW9_ANACO</name>
<feature type="region of interest" description="Disordered" evidence="1">
    <location>
        <begin position="1"/>
        <end position="61"/>
    </location>
</feature>
<proteinExistence type="predicted"/>
<dbReference type="AlphaFoldDB" id="A0A6V7QMW9"/>
<dbReference type="Gene3D" id="3.40.50.300">
    <property type="entry name" value="P-loop containing nucleotide triphosphate hydrolases"/>
    <property type="match status" value="1"/>
</dbReference>
<dbReference type="PANTHER" id="PTHR11550">
    <property type="entry name" value="CTP SYNTHASE"/>
    <property type="match status" value="1"/>
</dbReference>
<evidence type="ECO:0000259" key="2">
    <source>
        <dbReference type="Pfam" id="PF06418"/>
    </source>
</evidence>
<evidence type="ECO:0000313" key="3">
    <source>
        <dbReference type="EMBL" id="CAD1844231.1"/>
    </source>
</evidence>
<dbReference type="GO" id="GO:0008168">
    <property type="term" value="F:methyltransferase activity"/>
    <property type="evidence" value="ECO:0007669"/>
    <property type="project" value="InterPro"/>
</dbReference>
<dbReference type="GO" id="GO:0003723">
    <property type="term" value="F:RNA binding"/>
    <property type="evidence" value="ECO:0007669"/>
    <property type="project" value="InterPro"/>
</dbReference>
<protein>
    <recommendedName>
        <fullName evidence="2">CTP synthase N-terminal domain-containing protein</fullName>
    </recommendedName>
</protein>
<feature type="compositionally biased region" description="Low complexity" evidence="1">
    <location>
        <begin position="1"/>
        <end position="17"/>
    </location>
</feature>
<dbReference type="EMBL" id="LR862137">
    <property type="protein sequence ID" value="CAD1844231.1"/>
    <property type="molecule type" value="Genomic_DNA"/>
</dbReference>
<feature type="compositionally biased region" description="Low complexity" evidence="1">
    <location>
        <begin position="49"/>
        <end position="61"/>
    </location>
</feature>
<dbReference type="InterPro" id="IPR000692">
    <property type="entry name" value="Fibrillarin"/>
</dbReference>
<dbReference type="PANTHER" id="PTHR11550:SF0">
    <property type="entry name" value="CTP SYNTHASE-RELATED"/>
    <property type="match status" value="1"/>
</dbReference>
<evidence type="ECO:0000256" key="1">
    <source>
        <dbReference type="SAM" id="MobiDB-lite"/>
    </source>
</evidence>
<dbReference type="GO" id="GO:0006241">
    <property type="term" value="P:CTP biosynthetic process"/>
    <property type="evidence" value="ECO:0007669"/>
    <property type="project" value="TreeGrafter"/>
</dbReference>
<accession>A0A6V7QMW9</accession>
<dbReference type="SUPFAM" id="SSF53335">
    <property type="entry name" value="S-adenosyl-L-methionine-dependent methyltransferases"/>
    <property type="match status" value="1"/>
</dbReference>
<dbReference type="GO" id="GO:0019856">
    <property type="term" value="P:pyrimidine nucleobase biosynthetic process"/>
    <property type="evidence" value="ECO:0007669"/>
    <property type="project" value="TreeGrafter"/>
</dbReference>
<dbReference type="GO" id="GO:0006364">
    <property type="term" value="P:rRNA processing"/>
    <property type="evidence" value="ECO:0007669"/>
    <property type="project" value="InterPro"/>
</dbReference>
<dbReference type="InterPro" id="IPR027417">
    <property type="entry name" value="P-loop_NTPase"/>
</dbReference>
<gene>
    <name evidence="3" type="ORF">CB5_LOCUS27442</name>
</gene>
<reference evidence="3" key="1">
    <citation type="submission" date="2020-07" db="EMBL/GenBank/DDBJ databases">
        <authorList>
            <person name="Lin J."/>
        </authorList>
    </citation>
    <scope>NUCLEOTIDE SEQUENCE</scope>
</reference>
<dbReference type="Pfam" id="PF06418">
    <property type="entry name" value="CTP_synth_N"/>
    <property type="match status" value="1"/>
</dbReference>
<feature type="domain" description="CTP synthase N-terminal" evidence="2">
    <location>
        <begin position="63"/>
        <end position="109"/>
    </location>
</feature>
<dbReference type="SUPFAM" id="SSF52540">
    <property type="entry name" value="P-loop containing nucleoside triphosphate hydrolases"/>
    <property type="match status" value="1"/>
</dbReference>
<dbReference type="GO" id="GO:0003883">
    <property type="term" value="F:CTP synthase activity"/>
    <property type="evidence" value="ECO:0007669"/>
    <property type="project" value="InterPro"/>
</dbReference>
<dbReference type="InterPro" id="IPR004468">
    <property type="entry name" value="CTP_synthase"/>
</dbReference>
<sequence length="142" mass="13742">MATTAAATTTMTTTTTPSSPPASSPPSPPGPSSPPPSSPAPPAPPSPSPATSLSSSAPSSAAAAKAAAVEAVVAPIPHCCFDPYLNTDAGTVSPFEHGEVFVLDDGGEAPGTRILYLGAASGTTVSHMSDLDGPTGVVFAVD</sequence>